<dbReference type="InterPro" id="IPR036397">
    <property type="entry name" value="RNaseH_sf"/>
</dbReference>
<dbReference type="STRING" id="441112.SAMN04488094_11193"/>
<gene>
    <name evidence="2" type="ORF">SAMN04488094_11193</name>
</gene>
<dbReference type="NCBIfam" id="NF033545">
    <property type="entry name" value="transpos_IS630"/>
    <property type="match status" value="1"/>
</dbReference>
<dbReference type="AlphaFoldDB" id="A0A1I1NAD2"/>
<organism evidence="2 3">
    <name type="scientific">Tropicimonas isoalkanivorans</name>
    <dbReference type="NCBI Taxonomy" id="441112"/>
    <lineage>
        <taxon>Bacteria</taxon>
        <taxon>Pseudomonadati</taxon>
        <taxon>Pseudomonadota</taxon>
        <taxon>Alphaproteobacteria</taxon>
        <taxon>Rhodobacterales</taxon>
        <taxon>Roseobacteraceae</taxon>
        <taxon>Tropicimonas</taxon>
    </lineage>
</organism>
<dbReference type="OrthoDB" id="565387at2"/>
<dbReference type="Pfam" id="PF13358">
    <property type="entry name" value="DDE_3"/>
    <property type="match status" value="1"/>
</dbReference>
<dbReference type="InterPro" id="IPR038717">
    <property type="entry name" value="Tc1-like_DDE_dom"/>
</dbReference>
<protein>
    <submittedName>
        <fullName evidence="2">DDE superfamily endonuclease</fullName>
    </submittedName>
</protein>
<accession>A0A1I1NAD2</accession>
<keyword evidence="2" id="KW-0378">Hydrolase</keyword>
<evidence type="ECO:0000313" key="3">
    <source>
        <dbReference type="Proteomes" id="UP000198728"/>
    </source>
</evidence>
<dbReference type="EMBL" id="FOLG01000011">
    <property type="protein sequence ID" value="SFC91723.1"/>
    <property type="molecule type" value="Genomic_DNA"/>
</dbReference>
<dbReference type="InterPro" id="IPR047655">
    <property type="entry name" value="Transpos_IS630-like"/>
</dbReference>
<dbReference type="GO" id="GO:0004519">
    <property type="term" value="F:endonuclease activity"/>
    <property type="evidence" value="ECO:0007669"/>
    <property type="project" value="UniProtKB-KW"/>
</dbReference>
<evidence type="ECO:0000259" key="1">
    <source>
        <dbReference type="Pfam" id="PF13358"/>
    </source>
</evidence>
<keyword evidence="3" id="KW-1185">Reference proteome</keyword>
<evidence type="ECO:0000313" key="2">
    <source>
        <dbReference type="EMBL" id="SFC91723.1"/>
    </source>
</evidence>
<keyword evidence="2" id="KW-0255">Endonuclease</keyword>
<reference evidence="2 3" key="1">
    <citation type="submission" date="2016-10" db="EMBL/GenBank/DDBJ databases">
        <authorList>
            <person name="de Groot N.N."/>
        </authorList>
    </citation>
    <scope>NUCLEOTIDE SEQUENCE [LARGE SCALE GENOMIC DNA]</scope>
    <source>
        <strain evidence="2 3">DSM 19548</strain>
    </source>
</reference>
<keyword evidence="2" id="KW-0540">Nuclease</keyword>
<sequence>MVVEEAERHPGAVIEVFATDEHRIGLKPILRRVWAPCGERPVARGHHRFEWLYVTAFVSPATGESFWYLATGVDKALFEDTLRLFAREAGAGRDRIIILVLDGAGWHTAPLEVPEGIRLVFLPPYTPELQPAETLWVHVDEPIVNRHIDTLEDLDAIVADRCVSLAANRNLIRSQAGFHWWPDRVAPN</sequence>
<dbReference type="Gene3D" id="3.30.420.10">
    <property type="entry name" value="Ribonuclease H-like superfamily/Ribonuclease H"/>
    <property type="match status" value="1"/>
</dbReference>
<dbReference type="RefSeq" id="WP_093361831.1">
    <property type="nucleotide sequence ID" value="NZ_FOLG01000011.1"/>
</dbReference>
<name>A0A1I1NAD2_9RHOB</name>
<dbReference type="GO" id="GO:0003676">
    <property type="term" value="F:nucleic acid binding"/>
    <property type="evidence" value="ECO:0007669"/>
    <property type="project" value="InterPro"/>
</dbReference>
<proteinExistence type="predicted"/>
<dbReference type="Proteomes" id="UP000198728">
    <property type="component" value="Unassembled WGS sequence"/>
</dbReference>
<feature type="domain" description="Tc1-like transposase DDE" evidence="1">
    <location>
        <begin position="18"/>
        <end position="154"/>
    </location>
</feature>